<proteinExistence type="predicted"/>
<dbReference type="PROSITE" id="PS51327">
    <property type="entry name" value="DICER_DSRBF"/>
    <property type="match status" value="1"/>
</dbReference>
<evidence type="ECO:0000256" key="2">
    <source>
        <dbReference type="PROSITE-ProRule" id="PRU00657"/>
    </source>
</evidence>
<dbReference type="Gene3D" id="3.30.160.380">
    <property type="entry name" value="Dicer dimerisation domain"/>
    <property type="match status" value="1"/>
</dbReference>
<dbReference type="Pfam" id="PF03368">
    <property type="entry name" value="Dicer_dimer"/>
    <property type="match status" value="1"/>
</dbReference>
<organism evidence="6">
    <name type="scientific">Echinostoma caproni</name>
    <dbReference type="NCBI Taxonomy" id="27848"/>
    <lineage>
        <taxon>Eukaryota</taxon>
        <taxon>Metazoa</taxon>
        <taxon>Spiralia</taxon>
        <taxon>Lophotrochozoa</taxon>
        <taxon>Platyhelminthes</taxon>
        <taxon>Trematoda</taxon>
        <taxon>Digenea</taxon>
        <taxon>Plagiorchiida</taxon>
        <taxon>Echinostomata</taxon>
        <taxon>Echinostomatoidea</taxon>
        <taxon>Echinostomatidae</taxon>
        <taxon>Echinostoma</taxon>
    </lineage>
</organism>
<evidence type="ECO:0000313" key="4">
    <source>
        <dbReference type="EMBL" id="VDP87443.1"/>
    </source>
</evidence>
<dbReference type="PANTHER" id="PTHR14950">
    <property type="entry name" value="DICER-RELATED"/>
    <property type="match status" value="1"/>
</dbReference>
<evidence type="ECO:0000313" key="5">
    <source>
        <dbReference type="Proteomes" id="UP000272942"/>
    </source>
</evidence>
<dbReference type="AlphaFoldDB" id="A0A183AUP2"/>
<evidence type="ECO:0000313" key="6">
    <source>
        <dbReference type="WBParaSite" id="ECPE_0001070901-mRNA-1"/>
    </source>
</evidence>
<dbReference type="PANTHER" id="PTHR14950:SF37">
    <property type="entry name" value="ENDORIBONUCLEASE DICER"/>
    <property type="match status" value="1"/>
</dbReference>
<dbReference type="InterPro" id="IPR005034">
    <property type="entry name" value="Dicer_dimerisation"/>
</dbReference>
<sequence>MRKTPSIDLPASKAINVINQFCARLPSDYITNLTPRWHLKLIRPPENWDPPSQGPGASCGFEWELAAAKSNGLHQCVLRLPINTSIKDEIQGEPMACKKLAKMSAALNAVRALYAVGELDSRWEPSTRDPISTVRTNRGAIGSENRLSRTQSYASSLATESDAESELSELLTTCNPDISQDAIGLDGSSRCRRYYYRKVSQSRYNFNSFAILLLLSKSNRC</sequence>
<keyword evidence="5" id="KW-1185">Reference proteome</keyword>
<dbReference type="EMBL" id="UZAN01049479">
    <property type="protein sequence ID" value="VDP87443.1"/>
    <property type="molecule type" value="Genomic_DNA"/>
</dbReference>
<gene>
    <name evidence="4" type="ORF">ECPE_LOCUS10677</name>
</gene>
<protein>
    <submittedName>
        <fullName evidence="6">Dicer dsRNA-binding fold domain-containing protein</fullName>
    </submittedName>
</protein>
<evidence type="ECO:0000259" key="3">
    <source>
        <dbReference type="PROSITE" id="PS51327"/>
    </source>
</evidence>
<dbReference type="InterPro" id="IPR038248">
    <property type="entry name" value="Dicer_dimer_sf"/>
</dbReference>
<dbReference type="WBParaSite" id="ECPE_0001070901-mRNA-1">
    <property type="protein sequence ID" value="ECPE_0001070901-mRNA-1"/>
    <property type="gene ID" value="ECPE_0001070901"/>
</dbReference>
<keyword evidence="1" id="KW-0378">Hydrolase</keyword>
<reference evidence="4 5" key="2">
    <citation type="submission" date="2018-11" db="EMBL/GenBank/DDBJ databases">
        <authorList>
            <consortium name="Pathogen Informatics"/>
        </authorList>
    </citation>
    <scope>NUCLEOTIDE SEQUENCE [LARGE SCALE GENOMIC DNA]</scope>
    <source>
        <strain evidence="4 5">Egypt</strain>
    </source>
</reference>
<dbReference type="GO" id="GO:0016891">
    <property type="term" value="F:RNA endonuclease activity producing 5'-phosphomonoesters, hydrolytic mechanism"/>
    <property type="evidence" value="ECO:0007669"/>
    <property type="project" value="InterPro"/>
</dbReference>
<accession>A0A183AUP2</accession>
<reference evidence="6" key="1">
    <citation type="submission" date="2016-06" db="UniProtKB">
        <authorList>
            <consortium name="WormBaseParasite"/>
        </authorList>
    </citation>
    <scope>IDENTIFICATION</scope>
</reference>
<feature type="domain" description="Dicer dsRNA-binding fold" evidence="3">
    <location>
        <begin position="14"/>
        <end position="133"/>
    </location>
</feature>
<name>A0A183AUP2_9TREM</name>
<evidence type="ECO:0000256" key="1">
    <source>
        <dbReference type="ARBA" id="ARBA00022801"/>
    </source>
</evidence>
<dbReference type="GO" id="GO:0003723">
    <property type="term" value="F:RNA binding"/>
    <property type="evidence" value="ECO:0007669"/>
    <property type="project" value="UniProtKB-UniRule"/>
</dbReference>
<keyword evidence="2" id="KW-0694">RNA-binding</keyword>
<dbReference type="Proteomes" id="UP000272942">
    <property type="component" value="Unassembled WGS sequence"/>
</dbReference>
<dbReference type="OrthoDB" id="2392202at2759"/>